<keyword evidence="2" id="KW-0378">Hydrolase</keyword>
<sequence length="285" mass="32254">MLLFVNLGYKQLHMYRKAYRHFHFFLFALLVACSPKMAINKNNPNEIRVLSYNIHHANPPSKSKEGLIDIEAIAKVIASQSPDLVALQEVDVNTKRSGNINEAVVLATKLKMNFYFFKAIDHDGGDYGVAILSRYPLTDPQTYRLPSNQDPKAEPRILGMGTASLPDGRKIRFASTHLDAQRPEENRMMQVKEINRLTEKETLPLILAGDLNADPNSESIKIFDQQFVRSCENCGFTIPVMNPRHTIDHIAYKKGNNFKVISHLVINETYASDHLPVLAVLQLNK</sequence>
<evidence type="ECO:0000259" key="1">
    <source>
        <dbReference type="Pfam" id="PF03372"/>
    </source>
</evidence>
<dbReference type="InterPro" id="IPR051916">
    <property type="entry name" value="GPI-anchor_lipid_remodeler"/>
</dbReference>
<dbReference type="InterPro" id="IPR036691">
    <property type="entry name" value="Endo/exonu/phosph_ase_sf"/>
</dbReference>
<dbReference type="PANTHER" id="PTHR14859:SF15">
    <property type="entry name" value="ENDONUCLEASE_EXONUCLEASE_PHOSPHATASE DOMAIN-CONTAINING PROTEIN"/>
    <property type="match status" value="1"/>
</dbReference>
<evidence type="ECO:0000313" key="2">
    <source>
        <dbReference type="EMBL" id="MCX3264541.1"/>
    </source>
</evidence>
<reference evidence="2" key="1">
    <citation type="submission" date="2022-11" db="EMBL/GenBank/DDBJ databases">
        <authorList>
            <person name="Graham C."/>
            <person name="Newman J.D."/>
        </authorList>
    </citation>
    <scope>NUCLEOTIDE SEQUENCE</scope>
    <source>
        <strain evidence="2">DSM 19486</strain>
    </source>
</reference>
<keyword evidence="2" id="KW-0255">Endonuclease</keyword>
<gene>
    <name evidence="2" type="ORF">OQZ29_07285</name>
</gene>
<dbReference type="GO" id="GO:0006506">
    <property type="term" value="P:GPI anchor biosynthetic process"/>
    <property type="evidence" value="ECO:0007669"/>
    <property type="project" value="TreeGrafter"/>
</dbReference>
<protein>
    <submittedName>
        <fullName evidence="2">Endonuclease/exonuclease/phosphatase family protein</fullName>
    </submittedName>
</protein>
<dbReference type="PANTHER" id="PTHR14859">
    <property type="entry name" value="CALCOFLUOR WHITE HYPERSENSITIVE PROTEIN PRECURSOR"/>
    <property type="match status" value="1"/>
</dbReference>
<proteinExistence type="predicted"/>
<dbReference type="SUPFAM" id="SSF56219">
    <property type="entry name" value="DNase I-like"/>
    <property type="match status" value="1"/>
</dbReference>
<organism evidence="2 3">
    <name type="scientific">Pedobacter agri</name>
    <dbReference type="NCBI Taxonomy" id="454586"/>
    <lineage>
        <taxon>Bacteria</taxon>
        <taxon>Pseudomonadati</taxon>
        <taxon>Bacteroidota</taxon>
        <taxon>Sphingobacteriia</taxon>
        <taxon>Sphingobacteriales</taxon>
        <taxon>Sphingobacteriaceae</taxon>
        <taxon>Pedobacter</taxon>
    </lineage>
</organism>
<dbReference type="Pfam" id="PF03372">
    <property type="entry name" value="Exo_endo_phos"/>
    <property type="match status" value="1"/>
</dbReference>
<comment type="caution">
    <text evidence="2">The sequence shown here is derived from an EMBL/GenBank/DDBJ whole genome shotgun (WGS) entry which is preliminary data.</text>
</comment>
<name>A0A9X3DCC3_9SPHI</name>
<evidence type="ECO:0000313" key="3">
    <source>
        <dbReference type="Proteomes" id="UP001142592"/>
    </source>
</evidence>
<dbReference type="InterPro" id="IPR005135">
    <property type="entry name" value="Endo/exonuclease/phosphatase"/>
</dbReference>
<dbReference type="GO" id="GO:0016020">
    <property type="term" value="C:membrane"/>
    <property type="evidence" value="ECO:0007669"/>
    <property type="project" value="GOC"/>
</dbReference>
<accession>A0A9X3DCC3</accession>
<dbReference type="EMBL" id="JAPJUH010000002">
    <property type="protein sequence ID" value="MCX3264541.1"/>
    <property type="molecule type" value="Genomic_DNA"/>
</dbReference>
<feature type="domain" description="Endonuclease/exonuclease/phosphatase" evidence="1">
    <location>
        <begin position="50"/>
        <end position="274"/>
    </location>
</feature>
<keyword evidence="3" id="KW-1185">Reference proteome</keyword>
<dbReference type="Gene3D" id="3.60.10.10">
    <property type="entry name" value="Endonuclease/exonuclease/phosphatase"/>
    <property type="match status" value="1"/>
</dbReference>
<dbReference type="AlphaFoldDB" id="A0A9X3DCC3"/>
<keyword evidence="2" id="KW-0540">Nuclease</keyword>
<dbReference type="GO" id="GO:0004519">
    <property type="term" value="F:endonuclease activity"/>
    <property type="evidence" value="ECO:0007669"/>
    <property type="project" value="UniProtKB-KW"/>
</dbReference>
<dbReference type="Proteomes" id="UP001142592">
    <property type="component" value="Unassembled WGS sequence"/>
</dbReference>